<feature type="region of interest" description="Disordered" evidence="2">
    <location>
        <begin position="142"/>
        <end position="161"/>
    </location>
</feature>
<dbReference type="Proteomes" id="UP000177943">
    <property type="component" value="Unassembled WGS sequence"/>
</dbReference>
<feature type="coiled-coil region" evidence="1">
    <location>
        <begin position="219"/>
        <end position="246"/>
    </location>
</feature>
<evidence type="ECO:0000313" key="3">
    <source>
        <dbReference type="EMBL" id="OHA26350.1"/>
    </source>
</evidence>
<evidence type="ECO:0000313" key="4">
    <source>
        <dbReference type="Proteomes" id="UP000177943"/>
    </source>
</evidence>
<keyword evidence="1" id="KW-0175">Coiled coil</keyword>
<sequence length="265" mass="28995">MRDGILEALPQSLKDGQCVLLLGPKDSPGLNDVKGLVDDLNRNGEWIRVRFKDQGIVEIGPKMVLVLTMNALNGGTLTSVRREARLKGVPYLHQALTCGETKAILRTLGERRQNGTNGAHKSAVGAVATNTVQLHTTTELPRETDAQSHPAVGEISGPPAETPKSAIDVIEAFKNSLEEVQYAVLDAAEEASRERKSHAETKALLLARDLELQSIKTELEQVKTALHADREKLTALTEEKGKLDEEVHRLRTIFSSFQQTLKGVE</sequence>
<protein>
    <submittedName>
        <fullName evidence="3">Uncharacterized protein</fullName>
    </submittedName>
</protein>
<accession>A0A1G2MR26</accession>
<dbReference type="AlphaFoldDB" id="A0A1G2MR26"/>
<reference evidence="3 4" key="1">
    <citation type="journal article" date="2016" name="Nat. Commun.">
        <title>Thousands of microbial genomes shed light on interconnected biogeochemical processes in an aquifer system.</title>
        <authorList>
            <person name="Anantharaman K."/>
            <person name="Brown C.T."/>
            <person name="Hug L.A."/>
            <person name="Sharon I."/>
            <person name="Castelle C.J."/>
            <person name="Probst A.J."/>
            <person name="Thomas B.C."/>
            <person name="Singh A."/>
            <person name="Wilkins M.J."/>
            <person name="Karaoz U."/>
            <person name="Brodie E.L."/>
            <person name="Williams K.H."/>
            <person name="Hubbard S.S."/>
            <person name="Banfield J.F."/>
        </authorList>
    </citation>
    <scope>NUCLEOTIDE SEQUENCE [LARGE SCALE GENOMIC DNA]</scope>
</reference>
<gene>
    <name evidence="3" type="ORF">A3D56_03675</name>
</gene>
<comment type="caution">
    <text evidence="3">The sequence shown here is derived from an EMBL/GenBank/DDBJ whole genome shotgun (WGS) entry which is preliminary data.</text>
</comment>
<name>A0A1G2MR26_9BACT</name>
<proteinExistence type="predicted"/>
<evidence type="ECO:0000256" key="1">
    <source>
        <dbReference type="SAM" id="Coils"/>
    </source>
</evidence>
<dbReference type="EMBL" id="MHRP01000032">
    <property type="protein sequence ID" value="OHA26350.1"/>
    <property type="molecule type" value="Genomic_DNA"/>
</dbReference>
<evidence type="ECO:0000256" key="2">
    <source>
        <dbReference type="SAM" id="MobiDB-lite"/>
    </source>
</evidence>
<organism evidence="3 4">
    <name type="scientific">Candidatus Taylorbacteria bacterium RIFCSPHIGHO2_02_FULL_45_35</name>
    <dbReference type="NCBI Taxonomy" id="1802311"/>
    <lineage>
        <taxon>Bacteria</taxon>
        <taxon>Candidatus Tayloriibacteriota</taxon>
    </lineage>
</organism>